<dbReference type="Pfam" id="PF01041">
    <property type="entry name" value="DegT_DnrJ_EryC1"/>
    <property type="match status" value="1"/>
</dbReference>
<dbReference type="Proteomes" id="UP001189429">
    <property type="component" value="Unassembled WGS sequence"/>
</dbReference>
<dbReference type="InterPro" id="IPR000653">
    <property type="entry name" value="DegT/StrS_aminotransferase"/>
</dbReference>
<dbReference type="InterPro" id="IPR015424">
    <property type="entry name" value="PyrdxlP-dep_Trfase"/>
</dbReference>
<dbReference type="EMBL" id="CAUYUJ010014867">
    <property type="protein sequence ID" value="CAK0847060.1"/>
    <property type="molecule type" value="Genomic_DNA"/>
</dbReference>
<organism evidence="2 3">
    <name type="scientific">Prorocentrum cordatum</name>
    <dbReference type="NCBI Taxonomy" id="2364126"/>
    <lineage>
        <taxon>Eukaryota</taxon>
        <taxon>Sar</taxon>
        <taxon>Alveolata</taxon>
        <taxon>Dinophyceae</taxon>
        <taxon>Prorocentrales</taxon>
        <taxon>Prorocentraceae</taxon>
        <taxon>Prorocentrum</taxon>
    </lineage>
</organism>
<gene>
    <name evidence="2" type="ORF">PCOR1329_LOCUS40377</name>
</gene>
<proteinExistence type="predicted"/>
<keyword evidence="3" id="KW-1185">Reference proteome</keyword>
<dbReference type="Gene3D" id="3.40.640.10">
    <property type="entry name" value="Type I PLP-dependent aspartate aminotransferase-like (Major domain)"/>
    <property type="match status" value="1"/>
</dbReference>
<sequence length="168" mass="18336">MSGSFPADASGGHGMQDVSETCGHEMTGNVLLWHGTWVVFPGCVGYNMKACEMNAAFGLAQLEKLDRFRAMRARNINRYVENLRARDRTAWTARARPTSSGSPRPGSASAARTPSRRRRWVTNPCQSAVGPRDPNDLAQAAASGSLAPSRLYHDRKGILQYLESNGVQ</sequence>
<accession>A0ABN9TN05</accession>
<evidence type="ECO:0000313" key="3">
    <source>
        <dbReference type="Proteomes" id="UP001189429"/>
    </source>
</evidence>
<feature type="compositionally biased region" description="Low complexity" evidence="1">
    <location>
        <begin position="90"/>
        <end position="113"/>
    </location>
</feature>
<reference evidence="2" key="1">
    <citation type="submission" date="2023-10" db="EMBL/GenBank/DDBJ databases">
        <authorList>
            <person name="Chen Y."/>
            <person name="Shah S."/>
            <person name="Dougan E. K."/>
            <person name="Thang M."/>
            <person name="Chan C."/>
        </authorList>
    </citation>
    <scope>NUCLEOTIDE SEQUENCE [LARGE SCALE GENOMIC DNA]</scope>
</reference>
<evidence type="ECO:0000256" key="1">
    <source>
        <dbReference type="SAM" id="MobiDB-lite"/>
    </source>
</evidence>
<protein>
    <submittedName>
        <fullName evidence="2">Uncharacterized protein</fullName>
    </submittedName>
</protein>
<comment type="caution">
    <text evidence="2">The sequence shown here is derived from an EMBL/GenBank/DDBJ whole genome shotgun (WGS) entry which is preliminary data.</text>
</comment>
<dbReference type="InterPro" id="IPR015421">
    <property type="entry name" value="PyrdxlP-dep_Trfase_major"/>
</dbReference>
<name>A0ABN9TN05_9DINO</name>
<feature type="non-terminal residue" evidence="2">
    <location>
        <position position="168"/>
    </location>
</feature>
<dbReference type="SUPFAM" id="SSF53383">
    <property type="entry name" value="PLP-dependent transferases"/>
    <property type="match status" value="1"/>
</dbReference>
<evidence type="ECO:0000313" key="2">
    <source>
        <dbReference type="EMBL" id="CAK0847060.1"/>
    </source>
</evidence>
<feature type="region of interest" description="Disordered" evidence="1">
    <location>
        <begin position="90"/>
        <end position="146"/>
    </location>
</feature>